<dbReference type="GO" id="GO:0020037">
    <property type="term" value="F:heme binding"/>
    <property type="evidence" value="ECO:0007669"/>
    <property type="project" value="InterPro"/>
</dbReference>
<dbReference type="GO" id="GO:0016705">
    <property type="term" value="F:oxidoreductase activity, acting on paired donors, with incorporation or reduction of molecular oxygen"/>
    <property type="evidence" value="ECO:0007669"/>
    <property type="project" value="InterPro"/>
</dbReference>
<feature type="binding site" description="axial binding residue" evidence="3">
    <location>
        <position position="507"/>
    </location>
    <ligand>
        <name>heme</name>
        <dbReference type="ChEBI" id="CHEBI:30413"/>
    </ligand>
    <ligandPart>
        <name>Fe</name>
        <dbReference type="ChEBI" id="CHEBI:18248"/>
    </ligandPart>
</feature>
<name>A0AAD9DJN8_9STRA</name>
<keyword evidence="3 4" id="KW-0408">Iron</keyword>
<dbReference type="InterPro" id="IPR017972">
    <property type="entry name" value="Cyt_P450_CS"/>
</dbReference>
<reference evidence="5" key="1">
    <citation type="submission" date="2023-06" db="EMBL/GenBank/DDBJ databases">
        <title>Survivors Of The Sea: Transcriptome response of Skeletonema marinoi to long-term dormancy.</title>
        <authorList>
            <person name="Pinder M.I.M."/>
            <person name="Kourtchenko O."/>
            <person name="Robertson E.K."/>
            <person name="Larsson T."/>
            <person name="Maumus F."/>
            <person name="Osuna-Cruz C.M."/>
            <person name="Vancaester E."/>
            <person name="Stenow R."/>
            <person name="Vandepoele K."/>
            <person name="Ploug H."/>
            <person name="Bruchert V."/>
            <person name="Godhe A."/>
            <person name="Topel M."/>
        </authorList>
    </citation>
    <scope>NUCLEOTIDE SEQUENCE</scope>
    <source>
        <strain evidence="5">R05AC</strain>
    </source>
</reference>
<keyword evidence="6" id="KW-1185">Reference proteome</keyword>
<proteinExistence type="inferred from homology"/>
<dbReference type="GO" id="GO:0004497">
    <property type="term" value="F:monooxygenase activity"/>
    <property type="evidence" value="ECO:0007669"/>
    <property type="project" value="UniProtKB-KW"/>
</dbReference>
<dbReference type="InterPro" id="IPR002401">
    <property type="entry name" value="Cyt_P450_E_grp-I"/>
</dbReference>
<dbReference type="InterPro" id="IPR036396">
    <property type="entry name" value="Cyt_P450_sf"/>
</dbReference>
<dbReference type="Proteomes" id="UP001224775">
    <property type="component" value="Unassembled WGS sequence"/>
</dbReference>
<keyword evidence="3 4" id="KW-0349">Heme</keyword>
<evidence type="ECO:0000256" key="3">
    <source>
        <dbReference type="PIRSR" id="PIRSR602401-1"/>
    </source>
</evidence>
<evidence type="ECO:0000256" key="2">
    <source>
        <dbReference type="ARBA" id="ARBA00010617"/>
    </source>
</evidence>
<gene>
    <name evidence="5" type="ORF">QTG54_001906</name>
</gene>
<dbReference type="InterPro" id="IPR001128">
    <property type="entry name" value="Cyt_P450"/>
</dbReference>
<dbReference type="InterPro" id="IPR050121">
    <property type="entry name" value="Cytochrome_P450_monoxygenase"/>
</dbReference>
<evidence type="ECO:0000313" key="5">
    <source>
        <dbReference type="EMBL" id="KAK1747943.1"/>
    </source>
</evidence>
<dbReference type="Pfam" id="PF00067">
    <property type="entry name" value="p450"/>
    <property type="match status" value="1"/>
</dbReference>
<dbReference type="SUPFAM" id="SSF48264">
    <property type="entry name" value="Cytochrome P450"/>
    <property type="match status" value="1"/>
</dbReference>
<dbReference type="PANTHER" id="PTHR24305:SF166">
    <property type="entry name" value="CYTOCHROME P450 12A4, MITOCHONDRIAL-RELATED"/>
    <property type="match status" value="1"/>
</dbReference>
<dbReference type="GO" id="GO:0005506">
    <property type="term" value="F:iron ion binding"/>
    <property type="evidence" value="ECO:0007669"/>
    <property type="project" value="InterPro"/>
</dbReference>
<dbReference type="PANTHER" id="PTHR24305">
    <property type="entry name" value="CYTOCHROME P450"/>
    <property type="match status" value="1"/>
</dbReference>
<keyword evidence="3 4" id="KW-0479">Metal-binding</keyword>
<sequence length="563" mass="63330">MMLSRSTAKAAIRHGGGKSRLIPTTSTIYRFKSSGCPVTGPILKKVPTLPFVGSMIPQHSGVPEFQMSRQYEFNSEMRQKFGEFIHFGIPGFGVGLYGHMYTIFDPNEMAKVVRSEGAYPSGLIEKLWQWRRAMLESGSVLVSKKDSSSSDGETHDYGLFDKGEGWKRHRTFLQTGMLDPVAARGFLPGIVLAAESASLVAPLHSHNVNEYMNYTAFDMFCSFMFGKQMNTTSTSVSTDPTVKGENKENEQFVTAALGVFEKTNAMNLFPLEFLMAKFFPWYKTTKYQALQDDWDTVREIGLRLIYDFVDRYDRDELDEMEKASYLAGAIERQRESNDITRDEMAELCLIALFVGVDTTSSVTAWNLVHLALNPECQEKLHAELVESLNAKGSNGGTRLNADVIGKKVSPYLHLCFRESHRATPAFGAAMWKGNSHNEIEIHGETLPQGSMVQMGHISYDEDYIDEPKNFRPERWTAEGVASRKGTKSEVLDHPFMRDPFSQGARRCPGSRVATNEIHAMISQLILDWKISVPDEKINSLDDITYDAGPIKPIIPELKFESRR</sequence>
<evidence type="ECO:0000256" key="4">
    <source>
        <dbReference type="RuleBase" id="RU000461"/>
    </source>
</evidence>
<dbReference type="PRINTS" id="PR00463">
    <property type="entry name" value="EP450I"/>
</dbReference>
<dbReference type="EMBL" id="JATAAI010000002">
    <property type="protein sequence ID" value="KAK1747943.1"/>
    <property type="molecule type" value="Genomic_DNA"/>
</dbReference>
<evidence type="ECO:0000313" key="6">
    <source>
        <dbReference type="Proteomes" id="UP001224775"/>
    </source>
</evidence>
<organism evidence="5 6">
    <name type="scientific">Skeletonema marinoi</name>
    <dbReference type="NCBI Taxonomy" id="267567"/>
    <lineage>
        <taxon>Eukaryota</taxon>
        <taxon>Sar</taxon>
        <taxon>Stramenopiles</taxon>
        <taxon>Ochrophyta</taxon>
        <taxon>Bacillariophyta</taxon>
        <taxon>Coscinodiscophyceae</taxon>
        <taxon>Thalassiosirophycidae</taxon>
        <taxon>Thalassiosirales</taxon>
        <taxon>Skeletonemataceae</taxon>
        <taxon>Skeletonema</taxon>
        <taxon>Skeletonema marinoi-dohrnii complex</taxon>
    </lineage>
</organism>
<protein>
    <submittedName>
        <fullName evidence="5">Cytochrome P450 family protein</fullName>
    </submittedName>
</protein>
<keyword evidence="4" id="KW-0503">Monooxygenase</keyword>
<dbReference type="Gene3D" id="1.10.630.10">
    <property type="entry name" value="Cytochrome P450"/>
    <property type="match status" value="1"/>
</dbReference>
<keyword evidence="4" id="KW-0560">Oxidoreductase</keyword>
<evidence type="ECO:0000256" key="1">
    <source>
        <dbReference type="ARBA" id="ARBA00001971"/>
    </source>
</evidence>
<comment type="similarity">
    <text evidence="2 4">Belongs to the cytochrome P450 family.</text>
</comment>
<dbReference type="AlphaFoldDB" id="A0AAD9DJN8"/>
<dbReference type="PRINTS" id="PR00385">
    <property type="entry name" value="P450"/>
</dbReference>
<accession>A0AAD9DJN8</accession>
<dbReference type="PROSITE" id="PS00086">
    <property type="entry name" value="CYTOCHROME_P450"/>
    <property type="match status" value="1"/>
</dbReference>
<comment type="caution">
    <text evidence="5">The sequence shown here is derived from an EMBL/GenBank/DDBJ whole genome shotgun (WGS) entry which is preliminary data.</text>
</comment>
<comment type="cofactor">
    <cofactor evidence="1 3">
        <name>heme</name>
        <dbReference type="ChEBI" id="CHEBI:30413"/>
    </cofactor>
</comment>